<accession>A0A9W6TKK2</accession>
<comment type="caution">
    <text evidence="2">The sequence shown here is derived from an EMBL/GenBank/DDBJ whole genome shotgun (WGS) entry which is preliminary data.</text>
</comment>
<feature type="compositionally biased region" description="Basic and acidic residues" evidence="1">
    <location>
        <begin position="10"/>
        <end position="23"/>
    </location>
</feature>
<proteinExistence type="predicted"/>
<reference evidence="2" key="1">
    <citation type="submission" date="2023-04" db="EMBL/GenBank/DDBJ databases">
        <title>Phytophthora lilii NBRC 32176.</title>
        <authorList>
            <person name="Ichikawa N."/>
            <person name="Sato H."/>
            <person name="Tonouchi N."/>
        </authorList>
    </citation>
    <scope>NUCLEOTIDE SEQUENCE</scope>
    <source>
        <strain evidence="2">NBRC 32176</strain>
    </source>
</reference>
<organism evidence="2 3">
    <name type="scientific">Phytophthora lilii</name>
    <dbReference type="NCBI Taxonomy" id="2077276"/>
    <lineage>
        <taxon>Eukaryota</taxon>
        <taxon>Sar</taxon>
        <taxon>Stramenopiles</taxon>
        <taxon>Oomycota</taxon>
        <taxon>Peronosporomycetes</taxon>
        <taxon>Peronosporales</taxon>
        <taxon>Peronosporaceae</taxon>
        <taxon>Phytophthora</taxon>
    </lineage>
</organism>
<name>A0A9W6TKK2_9STRA</name>
<dbReference type="AlphaFoldDB" id="A0A9W6TKK2"/>
<sequence length="158" mass="17284">MTREPWVQPAEERGTFKRIPGGDRRLSIVSGSFPIRAGSKVESQGSGRTLQNSQLSQLEQQTLPQQNAQPCEAPLINLVAPAISKSPTAARRGSMLGSLKAYYRKLRTFKGTVRALINLKRTPLSLLNSIKTTAPSVSSLSDEQRRSDSLSAILLFGY</sequence>
<dbReference type="EMBL" id="BSXW01000273">
    <property type="protein sequence ID" value="GMF17121.1"/>
    <property type="molecule type" value="Genomic_DNA"/>
</dbReference>
<keyword evidence="3" id="KW-1185">Reference proteome</keyword>
<dbReference type="OrthoDB" id="129364at2759"/>
<dbReference type="Proteomes" id="UP001165083">
    <property type="component" value="Unassembled WGS sequence"/>
</dbReference>
<feature type="region of interest" description="Disordered" evidence="1">
    <location>
        <begin position="1"/>
        <end position="23"/>
    </location>
</feature>
<evidence type="ECO:0000256" key="1">
    <source>
        <dbReference type="SAM" id="MobiDB-lite"/>
    </source>
</evidence>
<gene>
    <name evidence="2" type="ORF">Plil01_000620500</name>
</gene>
<protein>
    <submittedName>
        <fullName evidence="2">Unnamed protein product</fullName>
    </submittedName>
</protein>
<evidence type="ECO:0000313" key="2">
    <source>
        <dbReference type="EMBL" id="GMF17121.1"/>
    </source>
</evidence>
<evidence type="ECO:0000313" key="3">
    <source>
        <dbReference type="Proteomes" id="UP001165083"/>
    </source>
</evidence>